<feature type="compositionally biased region" description="Basic and acidic residues" evidence="1">
    <location>
        <begin position="12"/>
        <end position="21"/>
    </location>
</feature>
<organism evidence="2 3">
    <name type="scientific">Timema podura</name>
    <name type="common">Walking stick</name>
    <dbReference type="NCBI Taxonomy" id="61482"/>
    <lineage>
        <taxon>Eukaryota</taxon>
        <taxon>Metazoa</taxon>
        <taxon>Ecdysozoa</taxon>
        <taxon>Arthropoda</taxon>
        <taxon>Hexapoda</taxon>
        <taxon>Insecta</taxon>
        <taxon>Pterygota</taxon>
        <taxon>Neoptera</taxon>
        <taxon>Polyneoptera</taxon>
        <taxon>Phasmatodea</taxon>
        <taxon>Timematodea</taxon>
        <taxon>Timematoidea</taxon>
        <taxon>Timematidae</taxon>
        <taxon>Timema</taxon>
    </lineage>
</organism>
<comment type="caution">
    <text evidence="2">The sequence shown here is derived from an EMBL/GenBank/DDBJ whole genome shotgun (WGS) entry which is preliminary data.</text>
</comment>
<protein>
    <submittedName>
        <fullName evidence="2">Uncharacterized protein</fullName>
    </submittedName>
</protein>
<dbReference type="Proteomes" id="UP001153148">
    <property type="component" value="Unassembled WGS sequence"/>
</dbReference>
<sequence length="265" mass="30224">MLLLSSSCAINERLKPHDSKPVKQGNVEPPPRRWGEHSWKQKGGPFECDREETWREGLASYRGEPSREVGSVSYHGELGRKEGSVNYRGEPGRKEGSANYRGEPCRKKGLASYHGEPSRKVRRVIAVNRAGRKVRRITVVNLAGRKVWRVTAVNRAGRKVRRVTAVKREGREVRRVTTVNRAGRKFMLGRRGEERKKNTREHLTAVYFTKWVVAQHGAVQRLTDASWLSICSFYPPLVGWFGRTRLTAERPRKKGEGFLASDLSH</sequence>
<feature type="compositionally biased region" description="Basic and acidic residues" evidence="1">
    <location>
        <begin position="30"/>
        <end position="39"/>
    </location>
</feature>
<feature type="region of interest" description="Disordered" evidence="1">
    <location>
        <begin position="1"/>
        <end position="47"/>
    </location>
</feature>
<accession>A0ABN7NBS2</accession>
<reference evidence="2" key="1">
    <citation type="submission" date="2021-03" db="EMBL/GenBank/DDBJ databases">
        <authorList>
            <person name="Tran Van P."/>
        </authorList>
    </citation>
    <scope>NUCLEOTIDE SEQUENCE</scope>
</reference>
<feature type="region of interest" description="Disordered" evidence="1">
    <location>
        <begin position="82"/>
        <end position="114"/>
    </location>
</feature>
<evidence type="ECO:0000256" key="1">
    <source>
        <dbReference type="SAM" id="MobiDB-lite"/>
    </source>
</evidence>
<proteinExistence type="predicted"/>
<evidence type="ECO:0000313" key="2">
    <source>
        <dbReference type="EMBL" id="CAG2053290.1"/>
    </source>
</evidence>
<gene>
    <name evidence="2" type="ORF">TPAB3V08_LOCUS348</name>
</gene>
<dbReference type="EMBL" id="CAJPIN010000268">
    <property type="protein sequence ID" value="CAG2053290.1"/>
    <property type="molecule type" value="Genomic_DNA"/>
</dbReference>
<keyword evidence="3" id="KW-1185">Reference proteome</keyword>
<evidence type="ECO:0000313" key="3">
    <source>
        <dbReference type="Proteomes" id="UP001153148"/>
    </source>
</evidence>
<name>A0ABN7NBS2_TIMPD</name>